<gene>
    <name evidence="2" type="ORF">BABINDRAFT_36195</name>
</gene>
<sequence>MSTNQLPEKVTSLLKSSKFVHLATANPANCFPHVSLMNYTYVYDAANNKNLLIMASPKNTVKVENIKANPHVSLLIHDWSNSAATDASGAPCSDSNLLAMLKTLNERELVRVSITLTGQARLLANDDDERAAYQALLLKLNPEAKAFIEGDIELILIELKAAKVADTNNNVNEY</sequence>
<dbReference type="AlphaFoldDB" id="A0A1E3QQ97"/>
<dbReference type="PANTHER" id="PTHR28040:SF1">
    <property type="entry name" value="PYRIDOXAMINE 5'-PHOSPHATE OXIDASE YLR456W HOMOLOG-RELATED"/>
    <property type="match status" value="1"/>
</dbReference>
<evidence type="ECO:0000313" key="2">
    <source>
        <dbReference type="EMBL" id="ODQ79879.1"/>
    </source>
</evidence>
<dbReference type="PANTHER" id="PTHR28040">
    <property type="entry name" value="PYRIDOXAMINE 5'-PHOSPHATE OXIDASE YLR456W HOMOLOG-RELATED"/>
    <property type="match status" value="1"/>
</dbReference>
<name>A0A1E3QQ97_9ASCO</name>
<dbReference type="Gene3D" id="2.30.110.10">
    <property type="entry name" value="Electron Transport, Fmn-binding Protein, Chain A"/>
    <property type="match status" value="1"/>
</dbReference>
<reference evidence="3" key="1">
    <citation type="submission" date="2016-05" db="EMBL/GenBank/DDBJ databases">
        <title>Comparative genomics of biotechnologically important yeasts.</title>
        <authorList>
            <consortium name="DOE Joint Genome Institute"/>
            <person name="Riley R."/>
            <person name="Haridas S."/>
            <person name="Wolfe K.H."/>
            <person name="Lopes M.R."/>
            <person name="Hittinger C.T."/>
            <person name="Goker M."/>
            <person name="Salamov A."/>
            <person name="Wisecaver J."/>
            <person name="Long T.M."/>
            <person name="Aerts A.L."/>
            <person name="Barry K."/>
            <person name="Choi C."/>
            <person name="Clum A."/>
            <person name="Coughlan A.Y."/>
            <person name="Deshpande S."/>
            <person name="Douglass A.P."/>
            <person name="Hanson S.J."/>
            <person name="Klenk H.-P."/>
            <person name="Labutti K."/>
            <person name="Lapidus A."/>
            <person name="Lindquist E."/>
            <person name="Lipzen A."/>
            <person name="Meier-Kolthoff J.P."/>
            <person name="Ohm R.A."/>
            <person name="Otillar R.P."/>
            <person name="Pangilinan J."/>
            <person name="Peng Y."/>
            <person name="Rokas A."/>
            <person name="Rosa C.A."/>
            <person name="Scheuner C."/>
            <person name="Sibirny A.A."/>
            <person name="Slot J.C."/>
            <person name="Stielow J.B."/>
            <person name="Sun H."/>
            <person name="Kurtzman C.P."/>
            <person name="Blackwell M."/>
            <person name="Grigoriev I.V."/>
            <person name="Jeffries T.W."/>
        </authorList>
    </citation>
    <scope>NUCLEOTIDE SEQUENCE [LARGE SCALE GENOMIC DNA]</scope>
    <source>
        <strain evidence="3">NRRL Y-12698</strain>
    </source>
</reference>
<keyword evidence="3" id="KW-1185">Reference proteome</keyword>
<dbReference type="InterPro" id="IPR052841">
    <property type="entry name" value="PMP_oxidase-like"/>
</dbReference>
<dbReference type="InterPro" id="IPR011576">
    <property type="entry name" value="Pyridox_Oxase_N"/>
</dbReference>
<dbReference type="GO" id="GO:0005634">
    <property type="term" value="C:nucleus"/>
    <property type="evidence" value="ECO:0007669"/>
    <property type="project" value="TreeGrafter"/>
</dbReference>
<evidence type="ECO:0000313" key="3">
    <source>
        <dbReference type="Proteomes" id="UP000094336"/>
    </source>
</evidence>
<dbReference type="OrthoDB" id="5300823at2759"/>
<organism evidence="2 3">
    <name type="scientific">Babjeviella inositovora NRRL Y-12698</name>
    <dbReference type="NCBI Taxonomy" id="984486"/>
    <lineage>
        <taxon>Eukaryota</taxon>
        <taxon>Fungi</taxon>
        <taxon>Dikarya</taxon>
        <taxon>Ascomycota</taxon>
        <taxon>Saccharomycotina</taxon>
        <taxon>Pichiomycetes</taxon>
        <taxon>Serinales incertae sedis</taxon>
        <taxon>Babjeviella</taxon>
    </lineage>
</organism>
<evidence type="ECO:0000259" key="1">
    <source>
        <dbReference type="Pfam" id="PF01243"/>
    </source>
</evidence>
<dbReference type="Pfam" id="PF01243">
    <property type="entry name" value="PNPOx_N"/>
    <property type="match status" value="1"/>
</dbReference>
<dbReference type="InterPro" id="IPR012349">
    <property type="entry name" value="Split_barrel_FMN-bd"/>
</dbReference>
<dbReference type="STRING" id="984486.A0A1E3QQ97"/>
<protein>
    <recommendedName>
        <fullName evidence="1">Pyridoxamine 5'-phosphate oxidase N-terminal domain-containing protein</fullName>
    </recommendedName>
</protein>
<dbReference type="RefSeq" id="XP_018985207.1">
    <property type="nucleotide sequence ID" value="XM_019131758.1"/>
</dbReference>
<feature type="domain" description="Pyridoxamine 5'-phosphate oxidase N-terminal" evidence="1">
    <location>
        <begin position="6"/>
        <end position="164"/>
    </location>
</feature>
<dbReference type="EMBL" id="KV454431">
    <property type="protein sequence ID" value="ODQ79879.1"/>
    <property type="molecule type" value="Genomic_DNA"/>
</dbReference>
<accession>A0A1E3QQ97</accession>
<dbReference type="GeneID" id="30149611"/>
<dbReference type="SUPFAM" id="SSF50475">
    <property type="entry name" value="FMN-binding split barrel"/>
    <property type="match status" value="1"/>
</dbReference>
<dbReference type="GO" id="GO:0005737">
    <property type="term" value="C:cytoplasm"/>
    <property type="evidence" value="ECO:0007669"/>
    <property type="project" value="TreeGrafter"/>
</dbReference>
<proteinExistence type="predicted"/>
<dbReference type="Proteomes" id="UP000094336">
    <property type="component" value="Unassembled WGS sequence"/>
</dbReference>